<comment type="caution">
    <text evidence="9">The sequence shown here is derived from an EMBL/GenBank/DDBJ whole genome shotgun (WGS) entry which is preliminary data.</text>
</comment>
<evidence type="ECO:0000256" key="7">
    <source>
        <dbReference type="ARBA" id="ARBA00023136"/>
    </source>
</evidence>
<evidence type="ECO:0000256" key="3">
    <source>
        <dbReference type="ARBA" id="ARBA00022448"/>
    </source>
</evidence>
<keyword evidence="3" id="KW-0813">Transport</keyword>
<dbReference type="EMBL" id="ADGK01000139">
    <property type="protein sequence ID" value="EFE23010.1"/>
    <property type="molecule type" value="Genomic_DNA"/>
</dbReference>
<accession>D4F5F0</accession>
<dbReference type="InterPro" id="IPR002549">
    <property type="entry name" value="AI-2E-like"/>
</dbReference>
<dbReference type="HOGENOM" id="CLU_041771_1_1_6"/>
<dbReference type="PANTHER" id="PTHR21716:SF67">
    <property type="entry name" value="TRANSPORT PROTEIN YDIK-RELATED"/>
    <property type="match status" value="1"/>
</dbReference>
<feature type="transmembrane region" description="Helical" evidence="8">
    <location>
        <begin position="216"/>
        <end position="237"/>
    </location>
</feature>
<proteinExistence type="inferred from homology"/>
<feature type="transmembrane region" description="Helical" evidence="8">
    <location>
        <begin position="70"/>
        <end position="93"/>
    </location>
</feature>
<keyword evidence="4" id="KW-1003">Cell membrane</keyword>
<feature type="transmembrane region" description="Helical" evidence="8">
    <location>
        <begin position="279"/>
        <end position="297"/>
    </location>
</feature>
<evidence type="ECO:0000256" key="4">
    <source>
        <dbReference type="ARBA" id="ARBA00022475"/>
    </source>
</evidence>
<feature type="transmembrane region" description="Helical" evidence="8">
    <location>
        <begin position="244"/>
        <end position="273"/>
    </location>
</feature>
<protein>
    <submittedName>
        <fullName evidence="9">Uncharacterized protein</fullName>
    </submittedName>
</protein>
<name>D4F5F0_EDWTA</name>
<dbReference type="Proteomes" id="UP000003692">
    <property type="component" value="Unassembled WGS sequence"/>
</dbReference>
<evidence type="ECO:0000256" key="1">
    <source>
        <dbReference type="ARBA" id="ARBA00004651"/>
    </source>
</evidence>
<comment type="subcellular location">
    <subcellularLocation>
        <location evidence="1">Cell membrane</location>
        <topology evidence="1">Multi-pass membrane protein</topology>
    </subcellularLocation>
</comment>
<feature type="transmembrane region" description="Helical" evidence="8">
    <location>
        <begin position="12"/>
        <end position="34"/>
    </location>
</feature>
<gene>
    <name evidence="9" type="ORF">EDWATA_01978</name>
</gene>
<dbReference type="AlphaFoldDB" id="D4F5F0"/>
<dbReference type="NCBIfam" id="NF008216">
    <property type="entry name" value="PRK10983.1"/>
    <property type="match status" value="1"/>
</dbReference>
<dbReference type="PROSITE" id="PS51257">
    <property type="entry name" value="PROKAR_LIPOPROTEIN"/>
    <property type="match status" value="1"/>
</dbReference>
<feature type="transmembrane region" description="Helical" evidence="8">
    <location>
        <begin position="40"/>
        <end position="58"/>
    </location>
</feature>
<evidence type="ECO:0000256" key="5">
    <source>
        <dbReference type="ARBA" id="ARBA00022692"/>
    </source>
</evidence>
<keyword evidence="5 8" id="KW-0812">Transmembrane</keyword>
<comment type="similarity">
    <text evidence="2">Belongs to the autoinducer-2 exporter (AI-2E) (TC 2.A.86) family.</text>
</comment>
<evidence type="ECO:0000256" key="2">
    <source>
        <dbReference type="ARBA" id="ARBA00009773"/>
    </source>
</evidence>
<evidence type="ECO:0000256" key="6">
    <source>
        <dbReference type="ARBA" id="ARBA00022989"/>
    </source>
</evidence>
<reference evidence="9 10" key="1">
    <citation type="submission" date="2010-02" db="EMBL/GenBank/DDBJ databases">
        <authorList>
            <person name="Weinstock G."/>
            <person name="Sodergren E."/>
            <person name="Clifton S."/>
            <person name="Fulton L."/>
            <person name="Fulton B."/>
            <person name="Courtney L."/>
            <person name="Fronick C."/>
            <person name="Harrison M."/>
            <person name="Strong C."/>
            <person name="Farmer C."/>
            <person name="Delahaunty K."/>
            <person name="Markovic C."/>
            <person name="Hall O."/>
            <person name="Minx P."/>
            <person name="Tomlinson C."/>
            <person name="Mitreva M."/>
            <person name="Nelson J."/>
            <person name="Hou S."/>
            <person name="Wollam A."/>
            <person name="Pepin K.H."/>
            <person name="Johnson M."/>
            <person name="Bhonagiri V."/>
            <person name="Zhang X."/>
            <person name="Suruliraj S."/>
            <person name="Warren W."/>
            <person name="Chinwalla A."/>
            <person name="Mardis E.R."/>
            <person name="Wilson R.K."/>
        </authorList>
    </citation>
    <scope>NUCLEOTIDE SEQUENCE [LARGE SCALE GENOMIC DNA]</scope>
    <source>
        <strain evidence="9 10">ATCC 23685</strain>
    </source>
</reference>
<evidence type="ECO:0000256" key="8">
    <source>
        <dbReference type="SAM" id="Phobius"/>
    </source>
</evidence>
<dbReference type="Pfam" id="PF01594">
    <property type="entry name" value="AI-2E_transport"/>
    <property type="match status" value="1"/>
</dbReference>
<keyword evidence="7 8" id="KW-0472">Membrane</keyword>
<dbReference type="GO" id="GO:0005886">
    <property type="term" value="C:plasma membrane"/>
    <property type="evidence" value="ECO:0007669"/>
    <property type="project" value="UniProtKB-SubCell"/>
</dbReference>
<evidence type="ECO:0000313" key="9">
    <source>
        <dbReference type="EMBL" id="EFE23010.1"/>
    </source>
</evidence>
<keyword evidence="6 8" id="KW-1133">Transmembrane helix</keyword>
<organism evidence="9 10">
    <name type="scientific">Edwardsiella tarda ATCC 23685</name>
    <dbReference type="NCBI Taxonomy" id="500638"/>
    <lineage>
        <taxon>Bacteria</taxon>
        <taxon>Pseudomonadati</taxon>
        <taxon>Pseudomonadota</taxon>
        <taxon>Gammaproteobacteria</taxon>
        <taxon>Enterobacterales</taxon>
        <taxon>Hafniaceae</taxon>
        <taxon>Edwardsiella</taxon>
    </lineage>
</organism>
<feature type="transmembrane region" description="Helical" evidence="8">
    <location>
        <begin position="309"/>
        <end position="336"/>
    </location>
</feature>
<evidence type="ECO:0000313" key="10">
    <source>
        <dbReference type="Proteomes" id="UP000003692"/>
    </source>
</evidence>
<feature type="transmembrane region" description="Helical" evidence="8">
    <location>
        <begin position="162"/>
        <end position="181"/>
    </location>
</feature>
<dbReference type="PANTHER" id="PTHR21716">
    <property type="entry name" value="TRANSMEMBRANE PROTEIN"/>
    <property type="match status" value="1"/>
</dbReference>
<sequence length="368" mass="40069">MESMDKPQAKYDLARIIFGSLFIALLLISCLWVVQPFILGFTWASMVVIATWPVLVWLQRHLWGKRWLAVLLMTLLLLLLFVIPIGMVIASLITNAGPILDWAANARNWQMPQLEWLQTLPLVGEKLYASWHGLMSEGALMAKIQPYIGQAITWFVTQAAHVGGFFLHCSLMLLFSALLYSRGEDVALGIRHFAIRLAAERGDAAVILGGQAIRAVALGVVVTALAQSLLAGIGLAVSGIHYAVLLTVVMFVCCLAQLGPLLVLLPAVGWLYWSGDTTWGTLLLVWSGVVGTMDNVLRPALIRMGADLPMLLVLSGVIGGLLAFGMIGLFIGPVVLAVSYRLVSAWVNEAPPPVKDARQLSDELEKLR</sequence>